<dbReference type="SMART" id="SM00184">
    <property type="entry name" value="RING"/>
    <property type="match status" value="1"/>
</dbReference>
<dbReference type="SUPFAM" id="SSF54791">
    <property type="entry name" value="Eukaryotic type KH-domain (KH-domain type I)"/>
    <property type="match status" value="1"/>
</dbReference>
<sequence length="913" mass="102838">MKINPSTFKWIDPPHEQSISIAIRELVYLGALNSDRSGLTELGVMIADLQMDPSLCRMIYKGCLTGYGQAATMLAGLSSVSNLLFYRGADQETKLKSKEKHQAFQNPSGDAVTHYHIFVKYKDILTSQQDSTASRVRAWCKDNYLNNKALGIAHSTTKDIRAILKRTNMWKRSASQDNTPTDQEINNLIFASQFMNIAVKTKESVYQSVASSVVCAIHPGSAVSRSSPDVVVYQSLMRTSRVMMTGVNVTSKDKLLNESPTFYADIESKLKKIRTNPLIFQFPTSVLRTISGKHHKNIPQLERELDATITLNYESEKLIVWCSEERCNQVQSRINAIAQQIVKSLQEETKEIIVAGQTRVVIGNGANVLRVLLPDQYITLVVKNIPSKWNEHQVRNYFEKSGSIVRSMTLVDNNKSSSSSGLQWAEITFSTPEHAKDALRVFQGEIVEGKALIISRLCVKKEFIASNTTGMVRLSYSNGPSTGKASVTFKTALEANKFINSRVFGVQTTMSAVGLLMGEVGKRKLPLLNPSKKYLFDENFSGTGTFEVIIKQLALQYDEVDIQSIINSIGLTSHKCTVFRTPSTIEGKSMMEDIADLNNMIPSCSKDISRTTFISEEQNRGGICVYYGNLSDAEAMVPFVTRQQQERRFGHLIRLEIIFNSNMIIHQVIHKLFSTELNQIISSARLTGVHVSIDTKKQNDLVTITLRCSNFQLIKRYEDQVKETIQMTCFEHCNKYLLFSDYGRTKLEKMSKKNVHIHWDINERIIRLYGTDAQRKQMTIDLENLIKSLEGIKLGHIILLNKKSIKEINTSVLKTKSKVDHIKLSGRRLIVSGSEDAIKVLEESIRKNIVVRREQVLPAECAICFSEADQPYSFQICGHRFCTDCIKPMFESTPFSLPAKCPMCTGVGYNFVM</sequence>
<evidence type="ECO:0000256" key="2">
    <source>
        <dbReference type="ARBA" id="ARBA00022771"/>
    </source>
</evidence>
<keyword evidence="5" id="KW-0862">Zinc</keyword>
<dbReference type="GO" id="GO:0016787">
    <property type="term" value="F:hydrolase activity"/>
    <property type="evidence" value="ECO:0007669"/>
    <property type="project" value="UniProtKB-KW"/>
</dbReference>
<dbReference type="InterPro" id="IPR018957">
    <property type="entry name" value="Znf_C3HC4_RING-type"/>
</dbReference>
<keyword evidence="4" id="KW-0067">ATP-binding</keyword>
<proteinExistence type="predicted"/>
<dbReference type="PANTHER" id="PTHR18934:SF221">
    <property type="entry name" value="ATP-DEPENDENT RNA HELICASE DHX34-RELATED"/>
    <property type="match status" value="1"/>
</dbReference>
<protein>
    <submittedName>
        <fullName evidence="10">Mog-4</fullName>
    </submittedName>
</protein>
<evidence type="ECO:0000259" key="9">
    <source>
        <dbReference type="PROSITE" id="PS50102"/>
    </source>
</evidence>
<keyword evidence="2 6" id="KW-0863">Zinc-finger</keyword>
<keyword evidence="1" id="KW-0479">Metal-binding</keyword>
<dbReference type="Proteomes" id="UP001431209">
    <property type="component" value="Unassembled WGS sequence"/>
</dbReference>
<dbReference type="PROSITE" id="PS50102">
    <property type="entry name" value="RRM"/>
    <property type="match status" value="1"/>
</dbReference>
<dbReference type="GO" id="GO:0008270">
    <property type="term" value="F:zinc ion binding"/>
    <property type="evidence" value="ECO:0007669"/>
    <property type="project" value="UniProtKB-KW"/>
</dbReference>
<dbReference type="PANTHER" id="PTHR18934">
    <property type="entry name" value="ATP-DEPENDENT RNA HELICASE"/>
    <property type="match status" value="1"/>
</dbReference>
<dbReference type="AlphaFoldDB" id="A0AAW2Z4Y9"/>
<gene>
    <name evidence="10" type="ORF">AKO1_004666</name>
</gene>
<accession>A0AAW2Z4Y9</accession>
<evidence type="ECO:0000313" key="11">
    <source>
        <dbReference type="Proteomes" id="UP001431209"/>
    </source>
</evidence>
<keyword evidence="7" id="KW-0694">RNA-binding</keyword>
<dbReference type="InterPro" id="IPR035979">
    <property type="entry name" value="RBD_domain_sf"/>
</dbReference>
<evidence type="ECO:0000256" key="5">
    <source>
        <dbReference type="ARBA" id="ARBA00022833"/>
    </source>
</evidence>
<reference evidence="10 11" key="1">
    <citation type="submission" date="2024-03" db="EMBL/GenBank/DDBJ databases">
        <title>The Acrasis kona genome and developmental transcriptomes reveal deep origins of eukaryotic multicellular pathways.</title>
        <authorList>
            <person name="Sheikh S."/>
            <person name="Fu C.-J."/>
            <person name="Brown M.W."/>
            <person name="Baldauf S.L."/>
        </authorList>
    </citation>
    <scope>NUCLEOTIDE SEQUENCE [LARGE SCALE GENOMIC DNA]</scope>
    <source>
        <strain evidence="10 11">ATCC MYA-3509</strain>
    </source>
</reference>
<dbReference type="Pfam" id="PF00097">
    <property type="entry name" value="zf-C3HC4"/>
    <property type="match status" value="1"/>
</dbReference>
<dbReference type="SMART" id="SM00360">
    <property type="entry name" value="RRM"/>
    <property type="match status" value="1"/>
</dbReference>
<dbReference type="PROSITE" id="PS00518">
    <property type="entry name" value="ZF_RING_1"/>
    <property type="match status" value="1"/>
</dbReference>
<dbReference type="InterPro" id="IPR013083">
    <property type="entry name" value="Znf_RING/FYVE/PHD"/>
</dbReference>
<keyword evidence="4" id="KW-0347">Helicase</keyword>
<dbReference type="InterPro" id="IPR036612">
    <property type="entry name" value="KH_dom_type_1_sf"/>
</dbReference>
<dbReference type="Pfam" id="PF07717">
    <property type="entry name" value="OB_NTP_bind"/>
    <property type="match status" value="1"/>
</dbReference>
<evidence type="ECO:0000259" key="8">
    <source>
        <dbReference type="PROSITE" id="PS50089"/>
    </source>
</evidence>
<dbReference type="SUPFAM" id="SSF54928">
    <property type="entry name" value="RNA-binding domain, RBD"/>
    <property type="match status" value="1"/>
</dbReference>
<evidence type="ECO:0000256" key="1">
    <source>
        <dbReference type="ARBA" id="ARBA00022723"/>
    </source>
</evidence>
<keyword evidence="3" id="KW-0378">Hydrolase</keyword>
<feature type="domain" description="RRM" evidence="9">
    <location>
        <begin position="378"/>
        <end position="455"/>
    </location>
</feature>
<dbReference type="Pfam" id="PF00076">
    <property type="entry name" value="RRM_1"/>
    <property type="match status" value="1"/>
</dbReference>
<keyword evidence="4" id="KW-0547">Nucleotide-binding</keyword>
<dbReference type="CDD" id="cd00590">
    <property type="entry name" value="RRM_SF"/>
    <property type="match status" value="1"/>
</dbReference>
<dbReference type="InterPro" id="IPR011709">
    <property type="entry name" value="DEAD-box_helicase_OB_fold"/>
</dbReference>
<dbReference type="Gene3D" id="1.20.120.1080">
    <property type="match status" value="1"/>
</dbReference>
<dbReference type="EMBL" id="JAOPGA020001018">
    <property type="protein sequence ID" value="KAL0484043.1"/>
    <property type="molecule type" value="Genomic_DNA"/>
</dbReference>
<name>A0AAW2Z4Y9_9EUKA</name>
<dbReference type="SUPFAM" id="SSF57850">
    <property type="entry name" value="RING/U-box"/>
    <property type="match status" value="1"/>
</dbReference>
<dbReference type="InterPro" id="IPR017907">
    <property type="entry name" value="Znf_RING_CS"/>
</dbReference>
<dbReference type="InterPro" id="IPR007502">
    <property type="entry name" value="Helicase-assoc_dom"/>
</dbReference>
<dbReference type="InterPro" id="IPR001841">
    <property type="entry name" value="Znf_RING"/>
</dbReference>
<dbReference type="SMART" id="SM00847">
    <property type="entry name" value="HA2"/>
    <property type="match status" value="1"/>
</dbReference>
<dbReference type="Gene3D" id="3.30.70.330">
    <property type="match status" value="1"/>
</dbReference>
<organism evidence="10 11">
    <name type="scientific">Acrasis kona</name>
    <dbReference type="NCBI Taxonomy" id="1008807"/>
    <lineage>
        <taxon>Eukaryota</taxon>
        <taxon>Discoba</taxon>
        <taxon>Heterolobosea</taxon>
        <taxon>Tetramitia</taxon>
        <taxon>Eutetramitia</taxon>
        <taxon>Acrasidae</taxon>
        <taxon>Acrasis</taxon>
    </lineage>
</organism>
<dbReference type="PROSITE" id="PS50089">
    <property type="entry name" value="ZF_RING_2"/>
    <property type="match status" value="1"/>
</dbReference>
<dbReference type="GO" id="GO:0003723">
    <property type="term" value="F:RNA binding"/>
    <property type="evidence" value="ECO:0007669"/>
    <property type="project" value="UniProtKB-UniRule"/>
</dbReference>
<dbReference type="InterPro" id="IPR000504">
    <property type="entry name" value="RRM_dom"/>
</dbReference>
<dbReference type="Gene3D" id="3.30.40.10">
    <property type="entry name" value="Zinc/RING finger domain, C3HC4 (zinc finger)"/>
    <property type="match status" value="1"/>
</dbReference>
<evidence type="ECO:0000256" key="3">
    <source>
        <dbReference type="ARBA" id="ARBA00022801"/>
    </source>
</evidence>
<keyword evidence="11" id="KW-1185">Reference proteome</keyword>
<evidence type="ECO:0000256" key="4">
    <source>
        <dbReference type="ARBA" id="ARBA00022806"/>
    </source>
</evidence>
<comment type="caution">
    <text evidence="10">The sequence shown here is derived from an EMBL/GenBank/DDBJ whole genome shotgun (WGS) entry which is preliminary data.</text>
</comment>
<evidence type="ECO:0000313" key="10">
    <source>
        <dbReference type="EMBL" id="KAL0484043.1"/>
    </source>
</evidence>
<dbReference type="InterPro" id="IPR012677">
    <property type="entry name" value="Nucleotide-bd_a/b_plait_sf"/>
</dbReference>
<evidence type="ECO:0000256" key="6">
    <source>
        <dbReference type="PROSITE-ProRule" id="PRU00175"/>
    </source>
</evidence>
<evidence type="ECO:0000256" key="7">
    <source>
        <dbReference type="PROSITE-ProRule" id="PRU00176"/>
    </source>
</evidence>
<dbReference type="GO" id="GO:0004386">
    <property type="term" value="F:helicase activity"/>
    <property type="evidence" value="ECO:0007669"/>
    <property type="project" value="UniProtKB-KW"/>
</dbReference>
<feature type="domain" description="RING-type" evidence="8">
    <location>
        <begin position="861"/>
        <end position="905"/>
    </location>
</feature>
<dbReference type="CDD" id="cd16449">
    <property type="entry name" value="RING-HC"/>
    <property type="match status" value="1"/>
</dbReference>